<dbReference type="KEGG" id="vg:18263587"/>
<organism evidence="1 2">
    <name type="scientific">Alphaentomopoxvirus acuprea</name>
    <dbReference type="NCBI Taxonomy" id="62099"/>
    <lineage>
        <taxon>Viruses</taxon>
        <taxon>Varidnaviria</taxon>
        <taxon>Bamfordvirae</taxon>
        <taxon>Nucleocytoviricota</taxon>
        <taxon>Pokkesviricetes</taxon>
        <taxon>Chitovirales</taxon>
        <taxon>Poxviridae</taxon>
        <taxon>Entomopoxvirinae</taxon>
        <taxon>Alphaentomopoxvirus</taxon>
    </lineage>
</organism>
<name>W6JIV3_9POXV</name>
<proteinExistence type="predicted"/>
<protein>
    <submittedName>
        <fullName evidence="1">Uncharacterized protein</fullName>
    </submittedName>
</protein>
<evidence type="ECO:0000313" key="1">
    <source>
        <dbReference type="EMBL" id="BAO49518.1"/>
    </source>
</evidence>
<evidence type="ECO:0000313" key="2">
    <source>
        <dbReference type="Proteomes" id="UP000174145"/>
    </source>
</evidence>
<accession>W6JIV3</accession>
<sequence>MDLDNKSKQIFEELNVILLKNKMDRNEIIKYVYNIKHEMNNTHINKFRDLFYTKYKYHI</sequence>
<dbReference type="Proteomes" id="UP000174145">
    <property type="component" value="Segment"/>
</dbReference>
<dbReference type="EMBL" id="AP013055">
    <property type="protein sequence ID" value="BAO49518.1"/>
    <property type="molecule type" value="Genomic_DNA"/>
</dbReference>
<dbReference type="RefSeq" id="YP_009001631.1">
    <property type="nucleotide sequence ID" value="NC_023426.1"/>
</dbReference>
<keyword evidence="2" id="KW-1185">Reference proteome</keyword>
<dbReference type="GeneID" id="18263587"/>
<reference evidence="1 2" key="1">
    <citation type="journal article" date="2014" name="Virology">
        <title>The complete genome sequence of the Alphaentomopoxvirus Anomala cuprea entomopoxvirus, including its terminal hairpin loop sequences, suggests a potentially unique mode of apoptosis inhibition and mode of DNA replication.</title>
        <authorList>
            <person name="Mitsuhashi W."/>
            <person name="Miyamoto K."/>
            <person name="Wada S."/>
        </authorList>
    </citation>
    <scope>NUCLEOTIDE SEQUENCE [LARGE SCALE GENOMIC DNA]</scope>
    <source>
        <strain evidence="1">CV6M</strain>
    </source>
</reference>